<keyword evidence="2 9" id="KW-0808">Transferase</keyword>
<feature type="site" description="Interaction with tRNA" evidence="9">
    <location>
        <position position="134"/>
    </location>
</feature>
<evidence type="ECO:0000256" key="2">
    <source>
        <dbReference type="ARBA" id="ARBA00022679"/>
    </source>
</evidence>
<dbReference type="NCBIfam" id="NF001138">
    <property type="entry name" value="PRK00143.1"/>
    <property type="match status" value="1"/>
</dbReference>
<dbReference type="InterPro" id="IPR046885">
    <property type="entry name" value="MnmA-like_C"/>
</dbReference>
<dbReference type="InterPro" id="IPR046884">
    <property type="entry name" value="MnmA-like_central"/>
</dbReference>
<keyword evidence="4 9" id="KW-0547">Nucleotide-binding</keyword>
<evidence type="ECO:0000256" key="9">
    <source>
        <dbReference type="HAMAP-Rule" id="MF_00144"/>
    </source>
</evidence>
<dbReference type="Pfam" id="PF03054">
    <property type="entry name" value="tRNA_Me_trans"/>
    <property type="match status" value="1"/>
</dbReference>
<comment type="catalytic activity">
    <reaction evidence="8 9">
        <text>S-sulfanyl-L-cysteinyl-[protein] + uridine(34) in tRNA + AH2 + ATP = 2-thiouridine(34) in tRNA + L-cysteinyl-[protein] + A + AMP + diphosphate + H(+)</text>
        <dbReference type="Rhea" id="RHEA:47032"/>
        <dbReference type="Rhea" id="RHEA-COMP:10131"/>
        <dbReference type="Rhea" id="RHEA-COMP:11726"/>
        <dbReference type="Rhea" id="RHEA-COMP:11727"/>
        <dbReference type="Rhea" id="RHEA-COMP:11728"/>
        <dbReference type="ChEBI" id="CHEBI:13193"/>
        <dbReference type="ChEBI" id="CHEBI:15378"/>
        <dbReference type="ChEBI" id="CHEBI:17499"/>
        <dbReference type="ChEBI" id="CHEBI:29950"/>
        <dbReference type="ChEBI" id="CHEBI:30616"/>
        <dbReference type="ChEBI" id="CHEBI:33019"/>
        <dbReference type="ChEBI" id="CHEBI:61963"/>
        <dbReference type="ChEBI" id="CHEBI:65315"/>
        <dbReference type="ChEBI" id="CHEBI:87170"/>
        <dbReference type="ChEBI" id="CHEBI:456215"/>
        <dbReference type="EC" id="2.8.1.13"/>
    </reaction>
</comment>
<dbReference type="InterPro" id="IPR014729">
    <property type="entry name" value="Rossmann-like_a/b/a_fold"/>
</dbReference>
<keyword evidence="5 9" id="KW-0067">ATP-binding</keyword>
<keyword evidence="1 9" id="KW-0820">tRNA-binding</keyword>
<evidence type="ECO:0000313" key="12">
    <source>
        <dbReference type="EMBL" id="WYY26497.1"/>
    </source>
</evidence>
<dbReference type="Pfam" id="PF20259">
    <property type="entry name" value="tRNA_Me_trans_M"/>
    <property type="match status" value="1"/>
</dbReference>
<keyword evidence="3 9" id="KW-0819">tRNA processing</keyword>
<dbReference type="NCBIfam" id="TIGR00420">
    <property type="entry name" value="trmU"/>
    <property type="match status" value="1"/>
</dbReference>
<comment type="subcellular location">
    <subcellularLocation>
        <location evidence="9">Cytoplasm</location>
    </subcellularLocation>
</comment>
<sequence length="382" mass="44235">MKKKVIIGLSGGVDSSVAAFLLKKQGYDVEGVFMRNWDSSLNYDIQGNSFINDNICPQERDFNDALQVAKQLQIKCHKVDLSEDYWNQVFLSFLKSLKANLTPNPDVLCNNKIKFTAFIEYVQQFKPDYIAMGHYARIIYKNQKNILVKALDNNKDQTYFLSQLKEQQLNNILFPLGEFTKEQVRKIALNEKLITATKKDSTGICFIGERNFFVFLNNYLKTKKGPIKDINGVFLKEHEGVIKYTIGQRKGLNLKVTKENQSPWYVVGKDLKTNTLYVDQNSDSDYLYSDSALVVDVVWRDCGCYFYKKNDKMKVSAKFRYRQPDQEVEILFLDDNKIKVNYFPKIKLVTPGQVCTFYKGDFCLGAGIIKEVYSRNKKMIYV</sequence>
<dbReference type="Gene3D" id="2.40.30.10">
    <property type="entry name" value="Translation factors"/>
    <property type="match status" value="1"/>
</dbReference>
<accession>A0ABZ2U9R3</accession>
<feature type="active site" description="Nucleophile" evidence="9">
    <location>
        <position position="109"/>
    </location>
</feature>
<dbReference type="InterPro" id="IPR004506">
    <property type="entry name" value="MnmA-like"/>
</dbReference>
<dbReference type="Proteomes" id="UP001484199">
    <property type="component" value="Chromosome"/>
</dbReference>
<name>A0ABZ2U9R3_ASHYP</name>
<dbReference type="RefSeq" id="WP_341266399.1">
    <property type="nucleotide sequence ID" value="NZ_CP146843.1"/>
</dbReference>
<feature type="domain" description="tRNA-specific 2-thiouridylase MnmA-like C-terminal" evidence="10">
    <location>
        <begin position="309"/>
        <end position="369"/>
    </location>
</feature>
<comment type="similarity">
    <text evidence="9">Belongs to the MnmA/TRMU family.</text>
</comment>
<comment type="function">
    <text evidence="9">Catalyzes the 2-thiolation of uridine at the wobble position (U34) of tRNA, leading to the formation of s(2)U34.</text>
</comment>
<dbReference type="EC" id="2.8.1.13" evidence="9"/>
<feature type="domain" description="tRNA-specific 2-thiouridylase MnmA-like central" evidence="11">
    <location>
        <begin position="215"/>
        <end position="278"/>
    </location>
</feature>
<dbReference type="PANTHER" id="PTHR11933">
    <property type="entry name" value="TRNA 5-METHYLAMINOMETHYL-2-THIOURIDYLATE -METHYLTRANSFERASE"/>
    <property type="match status" value="1"/>
</dbReference>
<feature type="binding site" evidence="9">
    <location>
        <position position="133"/>
    </location>
    <ligand>
        <name>ATP</name>
        <dbReference type="ChEBI" id="CHEBI:30616"/>
    </ligand>
</feature>
<protein>
    <recommendedName>
        <fullName evidence="9">tRNA-specific 2-thiouridylase MnmA</fullName>
        <ecNumber evidence="9">2.8.1.13</ecNumber>
    </recommendedName>
</protein>
<evidence type="ECO:0000259" key="11">
    <source>
        <dbReference type="Pfam" id="PF20259"/>
    </source>
</evidence>
<evidence type="ECO:0000259" key="10">
    <source>
        <dbReference type="Pfam" id="PF20258"/>
    </source>
</evidence>
<feature type="binding site" evidence="9">
    <location>
        <position position="34"/>
    </location>
    <ligand>
        <name>ATP</name>
        <dbReference type="ChEBI" id="CHEBI:30616"/>
    </ligand>
</feature>
<proteinExistence type="inferred from homology"/>
<dbReference type="SUPFAM" id="SSF52402">
    <property type="entry name" value="Adenine nucleotide alpha hydrolases-like"/>
    <property type="match status" value="1"/>
</dbReference>
<keyword evidence="13" id="KW-1185">Reference proteome</keyword>
<reference evidence="12" key="1">
    <citation type="submission" date="2024-03" db="EMBL/GenBank/DDBJ databases">
        <title>The Complete Genome of 'Candidatus Phytoplasma fraxini' AshY1 from the Ash Yellows Group.</title>
        <authorList>
            <person name="Boehm J.W."/>
            <person name="Huettel B."/>
            <person name="Schneider B."/>
            <person name="Kube M."/>
        </authorList>
    </citation>
    <scope>NUCLEOTIDE SEQUENCE [LARGE SCALE GENOMIC DNA]</scope>
    <source>
        <strain evidence="12">AshY1</strain>
    </source>
</reference>
<dbReference type="Gene3D" id="3.40.50.620">
    <property type="entry name" value="HUPs"/>
    <property type="match status" value="1"/>
</dbReference>
<feature type="binding site" evidence="9">
    <location>
        <begin position="8"/>
        <end position="15"/>
    </location>
    <ligand>
        <name>ATP</name>
        <dbReference type="ChEBI" id="CHEBI:30616"/>
    </ligand>
</feature>
<evidence type="ECO:0000256" key="7">
    <source>
        <dbReference type="ARBA" id="ARBA00023157"/>
    </source>
</evidence>
<dbReference type="Pfam" id="PF20258">
    <property type="entry name" value="tRNA_Me_trans_C"/>
    <property type="match status" value="1"/>
</dbReference>
<feature type="region of interest" description="Interaction with tRNA" evidence="9">
    <location>
        <begin position="155"/>
        <end position="157"/>
    </location>
</feature>
<gene>
    <name evidence="9" type="primary">mnmA</name>
    <name evidence="12" type="ORF">AshY1_03840</name>
</gene>
<dbReference type="PANTHER" id="PTHR11933:SF5">
    <property type="entry name" value="MITOCHONDRIAL TRNA-SPECIFIC 2-THIOURIDYLASE 1"/>
    <property type="match status" value="1"/>
</dbReference>
<dbReference type="HAMAP" id="MF_00144">
    <property type="entry name" value="tRNA_thiouridyl_MnmA"/>
    <property type="match status" value="1"/>
</dbReference>
<dbReference type="InterPro" id="IPR023382">
    <property type="entry name" value="MnmA-like_central_sf"/>
</dbReference>
<feature type="active site" description="Cysteine persulfide intermediate" evidence="9">
    <location>
        <position position="205"/>
    </location>
</feature>
<organism evidence="12 13">
    <name type="scientific">Ash yellows phytoplasma</name>
    <dbReference type="NCBI Taxonomy" id="35780"/>
    <lineage>
        <taxon>Bacteria</taxon>
        <taxon>Bacillati</taxon>
        <taxon>Mycoplasmatota</taxon>
        <taxon>Mollicutes</taxon>
        <taxon>Acholeplasmatales</taxon>
        <taxon>Acholeplasmataceae</taxon>
        <taxon>Candidatus Phytoplasma</taxon>
        <taxon>16SrVII (Ash yellows group)</taxon>
    </lineage>
</organism>
<keyword evidence="9" id="KW-0963">Cytoplasm</keyword>
<evidence type="ECO:0000256" key="5">
    <source>
        <dbReference type="ARBA" id="ARBA00022840"/>
    </source>
</evidence>
<feature type="region of interest" description="Interaction with tRNA" evidence="9">
    <location>
        <begin position="320"/>
        <end position="321"/>
    </location>
</feature>
<evidence type="ECO:0000256" key="3">
    <source>
        <dbReference type="ARBA" id="ARBA00022694"/>
    </source>
</evidence>
<feature type="region of interest" description="Interaction with target base in tRNA" evidence="9">
    <location>
        <begin position="104"/>
        <end position="106"/>
    </location>
</feature>
<evidence type="ECO:0000256" key="4">
    <source>
        <dbReference type="ARBA" id="ARBA00022741"/>
    </source>
</evidence>
<evidence type="ECO:0000256" key="6">
    <source>
        <dbReference type="ARBA" id="ARBA00022884"/>
    </source>
</evidence>
<keyword evidence="7" id="KW-1015">Disulfide bond</keyword>
<evidence type="ECO:0000256" key="1">
    <source>
        <dbReference type="ARBA" id="ARBA00022555"/>
    </source>
</evidence>
<dbReference type="CDD" id="cd01998">
    <property type="entry name" value="MnmA_TRMU-like"/>
    <property type="match status" value="1"/>
</dbReference>
<dbReference type="Gene3D" id="2.30.30.280">
    <property type="entry name" value="Adenine nucleotide alpha hydrolases-like domains"/>
    <property type="match status" value="1"/>
</dbReference>
<comment type="caution">
    <text evidence="9">Lacks conserved residue(s) required for the propagation of feature annotation.</text>
</comment>
<keyword evidence="6 9" id="KW-0694">RNA-binding</keyword>
<dbReference type="EMBL" id="CP146843">
    <property type="protein sequence ID" value="WYY26497.1"/>
    <property type="molecule type" value="Genomic_DNA"/>
</dbReference>
<feature type="site" description="Interaction with tRNA" evidence="9">
    <location>
        <position position="353"/>
    </location>
</feature>
<evidence type="ECO:0000313" key="13">
    <source>
        <dbReference type="Proteomes" id="UP001484199"/>
    </source>
</evidence>
<evidence type="ECO:0000256" key="8">
    <source>
        <dbReference type="ARBA" id="ARBA00051542"/>
    </source>
</evidence>